<feature type="domain" description="Shedu protein SduA C-terminal" evidence="1">
    <location>
        <begin position="97"/>
        <end position="255"/>
    </location>
</feature>
<name>A0A6L9U852_9HYPH</name>
<dbReference type="AlphaFoldDB" id="A0A6L9U852"/>
<comment type="caution">
    <text evidence="2">The sequence shown here is derived from an EMBL/GenBank/DDBJ whole genome shotgun (WGS) entry which is preliminary data.</text>
</comment>
<sequence>MSFVTTEGHPYLEIARIVRRPGRDSLDLNDILVVCPDHHRLMDSRFSEFSAKSLRTLKAKHEIGLIKTRPLSAVESEFTKLFKRPLSFWESNKDCDNEDIWQTFLEENPHVLATLLPGDYLQFGRKVLVGGKDDRDQNGGKADFAYVPSTYHRLTIVEIKTPKAALLGSKYRNQCHRPSAELGGSIVQSLHYIRLAQSEFEHLSRKRDPRPKLTSINAVLIIGNRETLDNDCKENSFELIRSGLNNVQIITFDEVFAKIGGLLRAGGGK</sequence>
<dbReference type="Proteomes" id="UP000483035">
    <property type="component" value="Unassembled WGS sequence"/>
</dbReference>
<protein>
    <submittedName>
        <fullName evidence="2">DUF4263 domain-containing protein</fullName>
    </submittedName>
</protein>
<evidence type="ECO:0000259" key="1">
    <source>
        <dbReference type="Pfam" id="PF14082"/>
    </source>
</evidence>
<evidence type="ECO:0000313" key="2">
    <source>
        <dbReference type="EMBL" id="NEI71571.1"/>
    </source>
</evidence>
<reference evidence="2 3" key="1">
    <citation type="submission" date="2019-12" db="EMBL/GenBank/DDBJ databases">
        <title>Rhizobium genotypes associated with high levels of biological nitrogen fixation by grain legumes in a temperate-maritime cropping system.</title>
        <authorList>
            <person name="Maluk M."/>
            <person name="Francesc Ferrando Molina F."/>
            <person name="Lopez Del Egido L."/>
            <person name="Lafos M."/>
            <person name="Langarica-Fuentes A."/>
            <person name="Gebre Yohannes G."/>
            <person name="Young M.W."/>
            <person name="Martin P."/>
            <person name="Gantlett R."/>
            <person name="Kenicer G."/>
            <person name="Hawes C."/>
            <person name="Begg G.S."/>
            <person name="Quilliam R.S."/>
            <person name="Squire G.R."/>
            <person name="Poole P.S."/>
            <person name="Young P.W."/>
            <person name="Iannetta P.M."/>
            <person name="James E.K."/>
        </authorList>
    </citation>
    <scope>NUCLEOTIDE SEQUENCE [LARGE SCALE GENOMIC DNA]</scope>
    <source>
        <strain evidence="2 3">JHI1118</strain>
    </source>
</reference>
<organism evidence="2 3">
    <name type="scientific">Rhizobium lusitanum</name>
    <dbReference type="NCBI Taxonomy" id="293958"/>
    <lineage>
        <taxon>Bacteria</taxon>
        <taxon>Pseudomonadati</taxon>
        <taxon>Pseudomonadota</taxon>
        <taxon>Alphaproteobacteria</taxon>
        <taxon>Hyphomicrobiales</taxon>
        <taxon>Rhizobiaceae</taxon>
        <taxon>Rhizobium/Agrobacterium group</taxon>
        <taxon>Rhizobium</taxon>
    </lineage>
</organism>
<gene>
    <name evidence="2" type="ORF">GR212_18480</name>
</gene>
<dbReference type="InterPro" id="IPR025359">
    <property type="entry name" value="SduA_C"/>
</dbReference>
<evidence type="ECO:0000313" key="3">
    <source>
        <dbReference type="Proteomes" id="UP000483035"/>
    </source>
</evidence>
<proteinExistence type="predicted"/>
<accession>A0A6L9U852</accession>
<dbReference type="RefSeq" id="WP_163988086.1">
    <property type="nucleotide sequence ID" value="NZ_WUEY01000007.1"/>
</dbReference>
<dbReference type="Pfam" id="PF14082">
    <property type="entry name" value="SduA_C"/>
    <property type="match status" value="1"/>
</dbReference>
<dbReference type="EMBL" id="WUEY01000007">
    <property type="protein sequence ID" value="NEI71571.1"/>
    <property type="molecule type" value="Genomic_DNA"/>
</dbReference>